<dbReference type="OrthoDB" id="661148at2759"/>
<feature type="compositionally biased region" description="Polar residues" evidence="1">
    <location>
        <begin position="212"/>
        <end position="222"/>
    </location>
</feature>
<dbReference type="EMBL" id="JAIWYP010000001">
    <property type="protein sequence ID" value="KAH3882357.1"/>
    <property type="molecule type" value="Genomic_DNA"/>
</dbReference>
<evidence type="ECO:0000313" key="3">
    <source>
        <dbReference type="EMBL" id="KAH3882357.1"/>
    </source>
</evidence>
<reference evidence="3" key="2">
    <citation type="submission" date="2020-11" db="EMBL/GenBank/DDBJ databases">
        <authorList>
            <person name="McCartney M.A."/>
            <person name="Auch B."/>
            <person name="Kono T."/>
            <person name="Mallez S."/>
            <person name="Becker A."/>
            <person name="Gohl D.M."/>
            <person name="Silverstein K.A.T."/>
            <person name="Koren S."/>
            <person name="Bechman K.B."/>
            <person name="Herman A."/>
            <person name="Abrahante J.E."/>
            <person name="Garbe J."/>
        </authorList>
    </citation>
    <scope>NUCLEOTIDE SEQUENCE</scope>
    <source>
        <strain evidence="3">Duluth1</strain>
        <tissue evidence="3">Whole animal</tissue>
    </source>
</reference>
<evidence type="ECO:0000256" key="1">
    <source>
        <dbReference type="SAM" id="MobiDB-lite"/>
    </source>
</evidence>
<dbReference type="InterPro" id="IPR032350">
    <property type="entry name" value="Nbr1_FW"/>
</dbReference>
<dbReference type="InterPro" id="IPR039517">
    <property type="entry name" value="C6orf106_UBA-like"/>
</dbReference>
<dbReference type="Proteomes" id="UP000828390">
    <property type="component" value="Unassembled WGS sequence"/>
</dbReference>
<sequence length="292" mass="31921">MSMDVDNELEGILLQQFSSLGTTDKEVLIAKFQELLGDQLNPPECAFYLDMNNWNLQAAICSYYDYQPSERLPKLTFLKDVTIGEGEAVPPNTTFTKTWKLGNSGEEVWPPGCQLKFCSGDNLASTDRVLVDALPPHSTAEISVVMRSPAEDGTYQAQWRMCTATGLFFGETIWVIVRVAEGGLLGVTQQLSRFGSDFVQNPYPVSGANPFLSPSKSNQSDTDSAHMRSAFHSPNNSLVAQHGSPYIDQLSPSPTLTSHQGSNGVNTPARSLFQESSANCTSEDCDTIEEMS</sequence>
<dbReference type="GO" id="GO:0016236">
    <property type="term" value="P:macroautophagy"/>
    <property type="evidence" value="ECO:0007669"/>
    <property type="project" value="TreeGrafter"/>
</dbReference>
<dbReference type="AlphaFoldDB" id="A0A9D4MW86"/>
<gene>
    <name evidence="3" type="ORF">DPMN_006292</name>
</gene>
<dbReference type="CDD" id="cd14947">
    <property type="entry name" value="NBR1_like"/>
    <property type="match status" value="1"/>
</dbReference>
<dbReference type="InterPro" id="IPR009060">
    <property type="entry name" value="UBA-like_sf"/>
</dbReference>
<reference evidence="3" key="1">
    <citation type="journal article" date="2019" name="bioRxiv">
        <title>The Genome of the Zebra Mussel, Dreissena polymorpha: A Resource for Invasive Species Research.</title>
        <authorList>
            <person name="McCartney M.A."/>
            <person name="Auch B."/>
            <person name="Kono T."/>
            <person name="Mallez S."/>
            <person name="Zhang Y."/>
            <person name="Obille A."/>
            <person name="Becker A."/>
            <person name="Abrahante J.E."/>
            <person name="Garbe J."/>
            <person name="Badalamenti J.P."/>
            <person name="Herman A."/>
            <person name="Mangelson H."/>
            <person name="Liachko I."/>
            <person name="Sullivan S."/>
            <person name="Sone E.D."/>
            <person name="Koren S."/>
            <person name="Silverstein K.A.T."/>
            <person name="Beckman K.B."/>
            <person name="Gohl D.M."/>
        </authorList>
    </citation>
    <scope>NUCLEOTIDE SEQUENCE</scope>
    <source>
        <strain evidence="3">Duluth1</strain>
        <tissue evidence="3">Whole animal</tissue>
    </source>
</reference>
<feature type="compositionally biased region" description="Polar residues" evidence="1">
    <location>
        <begin position="250"/>
        <end position="282"/>
    </location>
</feature>
<dbReference type="PANTHER" id="PTHR20930:SF0">
    <property type="entry name" value="PROTEIN ILRUN"/>
    <property type="match status" value="1"/>
</dbReference>
<dbReference type="GO" id="GO:0000407">
    <property type="term" value="C:phagophore assembly site"/>
    <property type="evidence" value="ECO:0007669"/>
    <property type="project" value="TreeGrafter"/>
</dbReference>
<dbReference type="Gene3D" id="2.60.40.10">
    <property type="entry name" value="Immunoglobulins"/>
    <property type="match status" value="1"/>
</dbReference>
<accession>A0A9D4MW86</accession>
<dbReference type="Gene3D" id="1.10.8.10">
    <property type="entry name" value="DNA helicase RuvA subunit, C-terminal domain"/>
    <property type="match status" value="1"/>
</dbReference>
<dbReference type="CDD" id="cd14349">
    <property type="entry name" value="UBA_CF106"/>
    <property type="match status" value="1"/>
</dbReference>
<keyword evidence="4" id="KW-1185">Reference proteome</keyword>
<dbReference type="GO" id="GO:0043130">
    <property type="term" value="F:ubiquitin binding"/>
    <property type="evidence" value="ECO:0007669"/>
    <property type="project" value="TreeGrafter"/>
</dbReference>
<evidence type="ECO:0000259" key="2">
    <source>
        <dbReference type="Pfam" id="PF16158"/>
    </source>
</evidence>
<proteinExistence type="predicted"/>
<dbReference type="SUPFAM" id="SSF46934">
    <property type="entry name" value="UBA-like"/>
    <property type="match status" value="1"/>
</dbReference>
<dbReference type="PANTHER" id="PTHR20930">
    <property type="entry name" value="OVARIAN CARCINOMA ANTIGEN CA125-RELATED"/>
    <property type="match status" value="1"/>
</dbReference>
<evidence type="ECO:0000313" key="4">
    <source>
        <dbReference type="Proteomes" id="UP000828390"/>
    </source>
</evidence>
<dbReference type="FunFam" id="1.10.8.10:FF:000015">
    <property type="entry name" value="Chromosome 6 C6orf106 homolog"/>
    <property type="match status" value="1"/>
</dbReference>
<comment type="caution">
    <text evidence="3">The sequence shown here is derived from an EMBL/GenBank/DDBJ whole genome shotgun (WGS) entry which is preliminary data.</text>
</comment>
<feature type="compositionally biased region" description="Acidic residues" evidence="1">
    <location>
        <begin position="283"/>
        <end position="292"/>
    </location>
</feature>
<organism evidence="3 4">
    <name type="scientific">Dreissena polymorpha</name>
    <name type="common">Zebra mussel</name>
    <name type="synonym">Mytilus polymorpha</name>
    <dbReference type="NCBI Taxonomy" id="45954"/>
    <lineage>
        <taxon>Eukaryota</taxon>
        <taxon>Metazoa</taxon>
        <taxon>Spiralia</taxon>
        <taxon>Lophotrochozoa</taxon>
        <taxon>Mollusca</taxon>
        <taxon>Bivalvia</taxon>
        <taxon>Autobranchia</taxon>
        <taxon>Heteroconchia</taxon>
        <taxon>Euheterodonta</taxon>
        <taxon>Imparidentia</taxon>
        <taxon>Neoheterodontei</taxon>
        <taxon>Myida</taxon>
        <taxon>Dreissenoidea</taxon>
        <taxon>Dreissenidae</taxon>
        <taxon>Dreissena</taxon>
    </lineage>
</organism>
<feature type="region of interest" description="Disordered" evidence="1">
    <location>
        <begin position="209"/>
        <end position="230"/>
    </location>
</feature>
<name>A0A9D4MW86_DREPO</name>
<feature type="domain" description="Nbr1 FW" evidence="2">
    <location>
        <begin position="82"/>
        <end position="179"/>
    </location>
</feature>
<dbReference type="Pfam" id="PF16158">
    <property type="entry name" value="N_BRCA1_IG"/>
    <property type="match status" value="1"/>
</dbReference>
<dbReference type="InterPro" id="IPR013783">
    <property type="entry name" value="Ig-like_fold"/>
</dbReference>
<dbReference type="Pfam" id="PF14555">
    <property type="entry name" value="UBA_4"/>
    <property type="match status" value="1"/>
</dbReference>
<protein>
    <recommendedName>
        <fullName evidence="2">Nbr1 FW domain-containing protein</fullName>
    </recommendedName>
</protein>
<feature type="region of interest" description="Disordered" evidence="1">
    <location>
        <begin position="242"/>
        <end position="292"/>
    </location>
</feature>